<dbReference type="EC" id="6.3.1.20" evidence="3"/>
<dbReference type="GO" id="GO:0009249">
    <property type="term" value="P:protein lipoylation"/>
    <property type="evidence" value="ECO:0007669"/>
    <property type="project" value="InterPro"/>
</dbReference>
<evidence type="ECO:0000256" key="5">
    <source>
        <dbReference type="ARBA" id="ARBA00022741"/>
    </source>
</evidence>
<dbReference type="GO" id="GO:0017118">
    <property type="term" value="F:lipoyltransferase activity"/>
    <property type="evidence" value="ECO:0007669"/>
    <property type="project" value="TreeGrafter"/>
</dbReference>
<dbReference type="Gene3D" id="3.30.390.50">
    <property type="entry name" value="CO dehydrogenase flavoprotein, C-terminal domain"/>
    <property type="match status" value="1"/>
</dbReference>
<dbReference type="PROSITE" id="PS51733">
    <property type="entry name" value="BPL_LPL_CATALYTIC"/>
    <property type="match status" value="1"/>
</dbReference>
<gene>
    <name evidence="9" type="ORF">SAMN05660299_02161</name>
</gene>
<reference evidence="9 10" key="1">
    <citation type="submission" date="2016-10" db="EMBL/GenBank/DDBJ databases">
        <authorList>
            <person name="de Groot N.N."/>
        </authorList>
    </citation>
    <scope>NUCLEOTIDE SEQUENCE [LARGE SCALE GENOMIC DNA]</scope>
    <source>
        <strain evidence="9 10">DSM 16981</strain>
    </source>
</reference>
<dbReference type="RefSeq" id="WP_091651735.1">
    <property type="nucleotide sequence ID" value="NZ_FNHQ01000025.1"/>
</dbReference>
<name>A0A1G9YUV3_9FIRM</name>
<proteinExistence type="predicted"/>
<evidence type="ECO:0000256" key="1">
    <source>
        <dbReference type="ARBA" id="ARBA00005085"/>
    </source>
</evidence>
<dbReference type="Pfam" id="PF21948">
    <property type="entry name" value="LplA-B_cat"/>
    <property type="match status" value="1"/>
</dbReference>
<keyword evidence="10" id="KW-1185">Reference proteome</keyword>
<dbReference type="GO" id="GO:0005524">
    <property type="term" value="F:ATP binding"/>
    <property type="evidence" value="ECO:0007669"/>
    <property type="project" value="UniProtKB-KW"/>
</dbReference>
<comment type="catalytic activity">
    <reaction evidence="7">
        <text>L-lysyl-[lipoyl-carrier protein] + (R)-lipoate + ATP = N(6)-[(R)-lipoyl]-L-lysyl-[lipoyl-carrier protein] + AMP + diphosphate + H(+)</text>
        <dbReference type="Rhea" id="RHEA:49288"/>
        <dbReference type="Rhea" id="RHEA-COMP:10500"/>
        <dbReference type="Rhea" id="RHEA-COMP:10502"/>
        <dbReference type="ChEBI" id="CHEBI:15378"/>
        <dbReference type="ChEBI" id="CHEBI:29969"/>
        <dbReference type="ChEBI" id="CHEBI:30616"/>
        <dbReference type="ChEBI" id="CHEBI:33019"/>
        <dbReference type="ChEBI" id="CHEBI:83088"/>
        <dbReference type="ChEBI" id="CHEBI:83099"/>
        <dbReference type="ChEBI" id="CHEBI:456215"/>
        <dbReference type="EC" id="6.3.1.20"/>
    </reaction>
</comment>
<dbReference type="InterPro" id="IPR004562">
    <property type="entry name" value="LipoylTrfase_LipoateP_Ligase"/>
</dbReference>
<dbReference type="STRING" id="349095.SAMN05660299_02161"/>
<organism evidence="9 10">
    <name type="scientific">Megasphaera paucivorans</name>
    <dbReference type="NCBI Taxonomy" id="349095"/>
    <lineage>
        <taxon>Bacteria</taxon>
        <taxon>Bacillati</taxon>
        <taxon>Bacillota</taxon>
        <taxon>Negativicutes</taxon>
        <taxon>Veillonellales</taxon>
        <taxon>Veillonellaceae</taxon>
        <taxon>Megasphaera</taxon>
    </lineage>
</organism>
<dbReference type="NCBIfam" id="TIGR00545">
    <property type="entry name" value="lipoyltrans"/>
    <property type="match status" value="1"/>
</dbReference>
<evidence type="ECO:0000313" key="9">
    <source>
        <dbReference type="EMBL" id="SDN12737.1"/>
    </source>
</evidence>
<evidence type="ECO:0000256" key="3">
    <source>
        <dbReference type="ARBA" id="ARBA00012367"/>
    </source>
</evidence>
<dbReference type="UniPathway" id="UPA00537">
    <property type="reaction ID" value="UER00594"/>
</dbReference>
<comment type="pathway">
    <text evidence="2">Protein modification; protein lipoylation via exogenous pathway; protein N(6)-(lipoyl)lysine from lipoate: step 1/2.</text>
</comment>
<dbReference type="InterPro" id="IPR004143">
    <property type="entry name" value="BPL_LPL_catalytic"/>
</dbReference>
<keyword evidence="6" id="KW-0067">ATP-binding</keyword>
<evidence type="ECO:0000259" key="8">
    <source>
        <dbReference type="PROSITE" id="PS51733"/>
    </source>
</evidence>
<evidence type="ECO:0000256" key="2">
    <source>
        <dbReference type="ARBA" id="ARBA00005124"/>
    </source>
</evidence>
<evidence type="ECO:0000256" key="4">
    <source>
        <dbReference type="ARBA" id="ARBA00022598"/>
    </source>
</evidence>
<feature type="domain" description="BPL/LPL catalytic" evidence="8">
    <location>
        <begin position="26"/>
        <end position="205"/>
    </location>
</feature>
<evidence type="ECO:0000313" key="10">
    <source>
        <dbReference type="Proteomes" id="UP000199309"/>
    </source>
</evidence>
<dbReference type="Gene3D" id="3.30.930.10">
    <property type="entry name" value="Bira Bifunctional Protein, Domain 2"/>
    <property type="match status" value="1"/>
</dbReference>
<dbReference type="InterPro" id="IPR045864">
    <property type="entry name" value="aa-tRNA-synth_II/BPL/LPL"/>
</dbReference>
<dbReference type="SUPFAM" id="SSF82649">
    <property type="entry name" value="SufE/NifU"/>
    <property type="match status" value="1"/>
</dbReference>
<dbReference type="SUPFAM" id="SSF55681">
    <property type="entry name" value="Class II aaRS and biotin synthetases"/>
    <property type="match status" value="1"/>
</dbReference>
<comment type="pathway">
    <text evidence="1">Protein modification; protein lipoylation via exogenous pathway; protein N(6)-(lipoyl)lysine from lipoate: step 2/2.</text>
</comment>
<dbReference type="CDD" id="cd16443">
    <property type="entry name" value="LplA"/>
    <property type="match status" value="1"/>
</dbReference>
<dbReference type="GO" id="GO:0016979">
    <property type="term" value="F:lipoate-protein ligase activity"/>
    <property type="evidence" value="ECO:0007669"/>
    <property type="project" value="UniProtKB-EC"/>
</dbReference>
<dbReference type="PANTHER" id="PTHR12561:SF3">
    <property type="entry name" value="LIPOYLTRANSFERASE 1, MITOCHONDRIAL"/>
    <property type="match status" value="1"/>
</dbReference>
<evidence type="ECO:0000256" key="6">
    <source>
        <dbReference type="ARBA" id="ARBA00022840"/>
    </source>
</evidence>
<keyword evidence="4 9" id="KW-0436">Ligase</keyword>
<dbReference type="InterPro" id="IPR019491">
    <property type="entry name" value="Lipoate_protein_ligase_C"/>
</dbReference>
<dbReference type="GO" id="GO:0005737">
    <property type="term" value="C:cytoplasm"/>
    <property type="evidence" value="ECO:0007669"/>
    <property type="project" value="TreeGrafter"/>
</dbReference>
<dbReference type="Proteomes" id="UP000199309">
    <property type="component" value="Unassembled WGS sequence"/>
</dbReference>
<dbReference type="OrthoDB" id="9788148at2"/>
<protein>
    <recommendedName>
        <fullName evidence="3">lipoate--protein ligase</fullName>
        <ecNumber evidence="3">6.3.1.20</ecNumber>
    </recommendedName>
</protein>
<sequence length="327" mass="37332">MTFIESSSTDPYFNLAMEEYVFEKMDKNEQYFILWQNDNTIVIGKHQNTAEEVNQAFVDAHNIHVARRLSGGGAVYHDKGNLNFTFIVDQDQAPDFNFKVFVIPVIEALKKIGIHAEFTGRNDLTIEGMKFSGNSQYAKKGRLLHHGCIMLDSNLTNVADALRVKPAKYESRGIKSVHSRVTCINANTTAPITMNCFKNLLKRQVFAANTMHSLLFTDKQLQEIQALRNKKYITWEWNYGASPSYNMKKEKKFSSGLVSIYIQSEKACIKTIRFFGDFFGNEDLSELEEAMRGLPLDQHLFQTLESLDIGKYMNGITAKDISELILY</sequence>
<dbReference type="Pfam" id="PF10437">
    <property type="entry name" value="Lip_prot_lig_C"/>
    <property type="match status" value="1"/>
</dbReference>
<dbReference type="PANTHER" id="PTHR12561">
    <property type="entry name" value="LIPOATE-PROTEIN LIGASE"/>
    <property type="match status" value="1"/>
</dbReference>
<dbReference type="FunFam" id="3.30.930.10:FF:000072">
    <property type="entry name" value="Lipoate--protein ligase"/>
    <property type="match status" value="1"/>
</dbReference>
<dbReference type="EMBL" id="FNHQ01000025">
    <property type="protein sequence ID" value="SDN12737.1"/>
    <property type="molecule type" value="Genomic_DNA"/>
</dbReference>
<keyword evidence="5" id="KW-0547">Nucleotide-binding</keyword>
<evidence type="ECO:0000256" key="7">
    <source>
        <dbReference type="ARBA" id="ARBA00048037"/>
    </source>
</evidence>
<accession>A0A1G9YUV3</accession>
<dbReference type="AlphaFoldDB" id="A0A1G9YUV3"/>